<name>A0A0C2E179_9BILA</name>
<gene>
    <name evidence="3" type="ORF">ANCDUO_00561</name>
</gene>
<dbReference type="Gene3D" id="1.10.1280.10">
    <property type="entry name" value="Di-copper center containing domain from catechol oxidase"/>
    <property type="match status" value="1"/>
</dbReference>
<dbReference type="PANTHER" id="PTHR11474">
    <property type="entry name" value="TYROSINASE FAMILY MEMBER"/>
    <property type="match status" value="1"/>
</dbReference>
<dbReference type="AlphaFoldDB" id="A0A0C2E179"/>
<dbReference type="PROSITE" id="PS00498">
    <property type="entry name" value="TYROSINASE_2"/>
    <property type="match status" value="1"/>
</dbReference>
<organism evidence="3 4">
    <name type="scientific">Ancylostoma duodenale</name>
    <dbReference type="NCBI Taxonomy" id="51022"/>
    <lineage>
        <taxon>Eukaryota</taxon>
        <taxon>Metazoa</taxon>
        <taxon>Ecdysozoa</taxon>
        <taxon>Nematoda</taxon>
        <taxon>Chromadorea</taxon>
        <taxon>Rhabditida</taxon>
        <taxon>Rhabditina</taxon>
        <taxon>Rhabditomorpha</taxon>
        <taxon>Strongyloidea</taxon>
        <taxon>Ancylostomatidae</taxon>
        <taxon>Ancylostomatinae</taxon>
        <taxon>Ancylostoma</taxon>
    </lineage>
</organism>
<reference evidence="3 4" key="1">
    <citation type="submission" date="2013-12" db="EMBL/GenBank/DDBJ databases">
        <title>Draft genome of the parsitic nematode Ancylostoma duodenale.</title>
        <authorList>
            <person name="Mitreva M."/>
        </authorList>
    </citation>
    <scope>NUCLEOTIDE SEQUENCE [LARGE SCALE GENOMIC DNA]</scope>
    <source>
        <strain evidence="3 4">Zhejiang</strain>
    </source>
</reference>
<evidence type="ECO:0000313" key="3">
    <source>
        <dbReference type="EMBL" id="KIH69097.1"/>
    </source>
</evidence>
<accession>A0A0C2E179</accession>
<dbReference type="InterPro" id="IPR008922">
    <property type="entry name" value="Di-copper_centre_dom_sf"/>
</dbReference>
<dbReference type="OrthoDB" id="6132182at2759"/>
<dbReference type="Proteomes" id="UP000054047">
    <property type="component" value="Unassembled WGS sequence"/>
</dbReference>
<dbReference type="InterPro" id="IPR050316">
    <property type="entry name" value="Tyrosinase/Hemocyanin"/>
</dbReference>
<evidence type="ECO:0000313" key="4">
    <source>
        <dbReference type="Proteomes" id="UP000054047"/>
    </source>
</evidence>
<dbReference type="Pfam" id="PF00264">
    <property type="entry name" value="Tyrosinase"/>
    <property type="match status" value="1"/>
</dbReference>
<dbReference type="PANTHER" id="PTHR11474:SF50">
    <property type="entry name" value="TYROSINASE COPPER-BINDING DOMAIN-CONTAINING PROTEIN"/>
    <property type="match status" value="1"/>
</dbReference>
<dbReference type="EMBL" id="KN726220">
    <property type="protein sequence ID" value="KIH69097.1"/>
    <property type="molecule type" value="Genomic_DNA"/>
</dbReference>
<protein>
    <recommendedName>
        <fullName evidence="2">Tyrosinase copper-binding domain-containing protein</fullName>
    </recommendedName>
</protein>
<keyword evidence="4" id="KW-1185">Reference proteome</keyword>
<dbReference type="InterPro" id="IPR002227">
    <property type="entry name" value="Tyrosinase_Cu-bd"/>
</dbReference>
<proteinExistence type="predicted"/>
<feature type="domain" description="Tyrosinase copper-binding" evidence="2">
    <location>
        <begin position="15"/>
        <end position="26"/>
    </location>
</feature>
<dbReference type="GO" id="GO:0046872">
    <property type="term" value="F:metal ion binding"/>
    <property type="evidence" value="ECO:0007669"/>
    <property type="project" value="UniProtKB-KW"/>
</dbReference>
<evidence type="ECO:0000256" key="1">
    <source>
        <dbReference type="ARBA" id="ARBA00022723"/>
    </source>
</evidence>
<dbReference type="SUPFAM" id="SSF48056">
    <property type="entry name" value="Di-copper centre-containing domain"/>
    <property type="match status" value="1"/>
</dbReference>
<sequence length="162" mass="18260">MVEGDMENFLTASNDPLFWSLHAMIDLIWQRWRNLYQTTVCDRESQYPANDTTCSGPAHFRDSPMVPFNNFRIIDGFSNNYTRRCDHSMASTSTANVEQDTANAMKENATTFASISPYLPVRLSNESILMSPPPIRSPLSELEESIQEVSLDVSKLCNAPTS</sequence>
<dbReference type="GO" id="GO:0016491">
    <property type="term" value="F:oxidoreductase activity"/>
    <property type="evidence" value="ECO:0007669"/>
    <property type="project" value="InterPro"/>
</dbReference>
<keyword evidence="1" id="KW-0479">Metal-binding</keyword>
<evidence type="ECO:0000259" key="2">
    <source>
        <dbReference type="PROSITE" id="PS00498"/>
    </source>
</evidence>